<feature type="chain" id="PRO_5045990623" description="DUF6089 domain-containing protein" evidence="1">
    <location>
        <begin position="20"/>
        <end position="232"/>
    </location>
</feature>
<evidence type="ECO:0000256" key="1">
    <source>
        <dbReference type="SAM" id="SignalP"/>
    </source>
</evidence>
<dbReference type="RefSeq" id="WP_011708140.1">
    <property type="nucleotide sequence ID" value="NZ_BMIX01000003.1"/>
</dbReference>
<keyword evidence="1" id="KW-0732">Signal</keyword>
<dbReference type="SUPFAM" id="SSF56925">
    <property type="entry name" value="OMPA-like"/>
    <property type="match status" value="1"/>
</dbReference>
<dbReference type="InterPro" id="IPR045743">
    <property type="entry name" value="DUF6089"/>
</dbReference>
<evidence type="ECO:0000259" key="2">
    <source>
        <dbReference type="Pfam" id="PF19573"/>
    </source>
</evidence>
<protein>
    <recommendedName>
        <fullName evidence="2">DUF6089 domain-containing protein</fullName>
    </recommendedName>
</protein>
<evidence type="ECO:0000313" key="3">
    <source>
        <dbReference type="EMBL" id="GGG35732.1"/>
    </source>
</evidence>
<keyword evidence="4" id="KW-1185">Reference proteome</keyword>
<dbReference type="InterPro" id="IPR011250">
    <property type="entry name" value="OMP/PagP_B-barrel"/>
</dbReference>
<name>A0ABQ1WKR0_9FLAO</name>
<proteinExistence type="predicted"/>
<accession>A0ABQ1WKR0</accession>
<dbReference type="Pfam" id="PF19573">
    <property type="entry name" value="DUF6089"/>
    <property type="match status" value="1"/>
</dbReference>
<feature type="domain" description="DUF6089" evidence="2">
    <location>
        <begin position="5"/>
        <end position="231"/>
    </location>
</feature>
<sequence length="232" mass="26494">MRYLIAFVLMAFFSINSYSQQFEVGAFAGGANFIGDVGKTNYILPNTPVGGFIAKWNRSPRHALRLTLLYAEISADDEDSKDTRRQQRGYSFNNTIAEASLGLEFNFFDFDLTNPLPQSTPYLYTGITYFRTDHVWLKNGRAGNLVNEGTNWEFAIPMVMGYKEAITERIIGAFEIGARYTFSDNLDGSWPEEYLGRRAPTIEFGNRNTNDWYVFSGITFTFTFGRKPCYCF</sequence>
<organism evidence="3 4">
    <name type="scientific">Christiangramia forsetii</name>
    <dbReference type="NCBI Taxonomy" id="411153"/>
    <lineage>
        <taxon>Bacteria</taxon>
        <taxon>Pseudomonadati</taxon>
        <taxon>Bacteroidota</taxon>
        <taxon>Flavobacteriia</taxon>
        <taxon>Flavobacteriales</taxon>
        <taxon>Flavobacteriaceae</taxon>
        <taxon>Christiangramia</taxon>
    </lineage>
</organism>
<comment type="caution">
    <text evidence="3">The sequence shown here is derived from an EMBL/GenBank/DDBJ whole genome shotgun (WGS) entry which is preliminary data.</text>
</comment>
<evidence type="ECO:0000313" key="4">
    <source>
        <dbReference type="Proteomes" id="UP000605733"/>
    </source>
</evidence>
<gene>
    <name evidence="3" type="ORF">GCM10011532_19360</name>
</gene>
<dbReference type="Proteomes" id="UP000605733">
    <property type="component" value="Unassembled WGS sequence"/>
</dbReference>
<feature type="signal peptide" evidence="1">
    <location>
        <begin position="1"/>
        <end position="19"/>
    </location>
</feature>
<dbReference type="EMBL" id="BMIX01000003">
    <property type="protein sequence ID" value="GGG35732.1"/>
    <property type="molecule type" value="Genomic_DNA"/>
</dbReference>
<reference evidence="4" key="1">
    <citation type="journal article" date="2019" name="Int. J. Syst. Evol. Microbiol.">
        <title>The Global Catalogue of Microorganisms (GCM) 10K type strain sequencing project: providing services to taxonomists for standard genome sequencing and annotation.</title>
        <authorList>
            <consortium name="The Broad Institute Genomics Platform"/>
            <consortium name="The Broad Institute Genome Sequencing Center for Infectious Disease"/>
            <person name="Wu L."/>
            <person name="Ma J."/>
        </authorList>
    </citation>
    <scope>NUCLEOTIDE SEQUENCE [LARGE SCALE GENOMIC DNA]</scope>
    <source>
        <strain evidence="4">CGMCC 1.15422</strain>
    </source>
</reference>